<dbReference type="PANTHER" id="PTHR30290:SF65">
    <property type="entry name" value="MONOACYL PHOSPHATIDYLINOSITOL TETRAMANNOSIDE-BINDING PROTEIN LPQW-RELATED"/>
    <property type="match status" value="1"/>
</dbReference>
<dbReference type="GO" id="GO:1904680">
    <property type="term" value="F:peptide transmembrane transporter activity"/>
    <property type="evidence" value="ECO:0007669"/>
    <property type="project" value="TreeGrafter"/>
</dbReference>
<dbReference type="CDD" id="cd08501">
    <property type="entry name" value="PBP2_Lpqw"/>
    <property type="match status" value="1"/>
</dbReference>
<dbReference type="Gene3D" id="3.90.76.10">
    <property type="entry name" value="Dipeptide-binding Protein, Domain 1"/>
    <property type="match status" value="1"/>
</dbReference>
<dbReference type="GeneID" id="95446503"/>
<feature type="compositionally biased region" description="Basic and acidic residues" evidence="1">
    <location>
        <begin position="447"/>
        <end position="456"/>
    </location>
</feature>
<gene>
    <name evidence="3" type="ORF">E5083_02675</name>
</gene>
<dbReference type="InterPro" id="IPR000914">
    <property type="entry name" value="SBP_5_dom"/>
</dbReference>
<dbReference type="PIRSF" id="PIRSF002741">
    <property type="entry name" value="MppA"/>
    <property type="match status" value="1"/>
</dbReference>
<dbReference type="Gene3D" id="3.10.105.10">
    <property type="entry name" value="Dipeptide-binding Protein, Domain 3"/>
    <property type="match status" value="1"/>
</dbReference>
<dbReference type="Gene3D" id="3.40.190.10">
    <property type="entry name" value="Periplasmic binding protein-like II"/>
    <property type="match status" value="1"/>
</dbReference>
<dbReference type="RefSeq" id="WP_135783958.1">
    <property type="nucleotide sequence ID" value="NZ_SRRT01000001.1"/>
</dbReference>
<proteinExistence type="predicted"/>
<dbReference type="EMBL" id="SRRT01000001">
    <property type="protein sequence ID" value="TGN81439.1"/>
    <property type="molecule type" value="Genomic_DNA"/>
</dbReference>
<sequence>MSHDGVGSRAVLRATAFLTAGALAVPLLAGCSSDEKAGRPLAGPDIAQVTRDKVAEGGTVKWAMDALPETLNAYQADADAGTTRVAQATLPSMFQLDANGRPAVNPAYLESAKVIETEPRQVVLYKLNQQAVWSDGREIGAADFVAQWRALSGKDSAYWTARNAGYDRISKIERGASDLQVRVTFSRPYADWKSLFSPLYPKDVMGTPDAFNDGARRKLKTSAGPFRVDKVDTAGKDVVLTRNPRWWGQPAKLDKIVLHTVPRDERATALADGKVDVADVDASTAGRITGAAGGTGSPLVGGGKTSAKKLRSWALAHGLASEKVEHAGQKKLRKAITRYLEEQDGLRSYEVRKSLEPAYTQLALNGAGGLLADERVRRAVARALDRKELAKLVLTPLGLPAEPVGSHLALEGQPAYADNSDALGGQDTKEAQALLSDAGWVPGGPVKTEKKAEKAAGPESSTKDDDESEGGKDGEYIVGEDDKNSDGKNEHGDGSGRHLAQDGKQYTGQGGAPGAYAPKGTAAPAGAVNGPLAKDGQALNLRFVLPTGAGSETLNTVAGRISAMLEKVGIRTTIIKVPDESYFKDHIAAGDFDLALYSWPASAFPATDARPIFAKPAPAADGSVNVEQNYTRVGTDQVDQLFDQAASTLDEDESRDLIRKADTRIWAAAGSIPLYQRPQLVGVRKTLVNTGAFGFQAPVYEDMGFLKKGAKVSPSPTKD</sequence>
<name>A0A4Z1DHE6_9ACTN</name>
<dbReference type="PANTHER" id="PTHR30290">
    <property type="entry name" value="PERIPLASMIC BINDING COMPONENT OF ABC TRANSPORTER"/>
    <property type="match status" value="1"/>
</dbReference>
<evidence type="ECO:0000313" key="3">
    <source>
        <dbReference type="EMBL" id="TGN81439.1"/>
    </source>
</evidence>
<dbReference type="AlphaFoldDB" id="A0A4Z1DHE6"/>
<feature type="domain" description="Solute-binding protein family 5" evidence="2">
    <location>
        <begin position="347"/>
        <end position="447"/>
    </location>
</feature>
<feature type="domain" description="Solute-binding protein family 5" evidence="2">
    <location>
        <begin position="117"/>
        <end position="294"/>
    </location>
</feature>
<dbReference type="InterPro" id="IPR030678">
    <property type="entry name" value="Peptide/Ni-bd"/>
</dbReference>
<dbReference type="SUPFAM" id="SSF53850">
    <property type="entry name" value="Periplasmic binding protein-like II"/>
    <property type="match status" value="1"/>
</dbReference>
<feature type="compositionally biased region" description="Basic and acidic residues" evidence="1">
    <location>
        <begin position="469"/>
        <end position="501"/>
    </location>
</feature>
<accession>A0A4Z1DHE6</accession>
<comment type="caution">
    <text evidence="3">The sequence shown here is derived from an EMBL/GenBank/DDBJ whole genome shotgun (WGS) entry which is preliminary data.</text>
</comment>
<reference evidence="3 4" key="1">
    <citation type="submission" date="2019-04" db="EMBL/GenBank/DDBJ databases">
        <title>Streptomyces sp. nov. Bv016 isolated from bark of Buahinia variegata.</title>
        <authorList>
            <person name="Kanchanasin P."/>
            <person name="Tanasupawat S."/>
            <person name="Yuki M."/>
            <person name="Kudo T."/>
        </authorList>
    </citation>
    <scope>NUCLEOTIDE SEQUENCE [LARGE SCALE GENOMIC DNA]</scope>
    <source>
        <strain evidence="3 4">Bv016</strain>
    </source>
</reference>
<dbReference type="Proteomes" id="UP000298159">
    <property type="component" value="Unassembled WGS sequence"/>
</dbReference>
<dbReference type="GO" id="GO:0042597">
    <property type="term" value="C:periplasmic space"/>
    <property type="evidence" value="ECO:0007669"/>
    <property type="project" value="UniProtKB-ARBA"/>
</dbReference>
<dbReference type="GO" id="GO:0043190">
    <property type="term" value="C:ATP-binding cassette (ABC) transporter complex"/>
    <property type="evidence" value="ECO:0007669"/>
    <property type="project" value="InterPro"/>
</dbReference>
<organism evidence="3 4">
    <name type="scientific">Streptomyces bauhiniae</name>
    <dbReference type="NCBI Taxonomy" id="2340725"/>
    <lineage>
        <taxon>Bacteria</taxon>
        <taxon>Bacillati</taxon>
        <taxon>Actinomycetota</taxon>
        <taxon>Actinomycetes</taxon>
        <taxon>Kitasatosporales</taxon>
        <taxon>Streptomycetaceae</taxon>
        <taxon>Streptomyces</taxon>
    </lineage>
</organism>
<evidence type="ECO:0000256" key="1">
    <source>
        <dbReference type="SAM" id="MobiDB-lite"/>
    </source>
</evidence>
<dbReference type="Pfam" id="PF00496">
    <property type="entry name" value="SBP_bac_5"/>
    <property type="match status" value="2"/>
</dbReference>
<protein>
    <submittedName>
        <fullName evidence="3">ABC transporter family substrate-binding protein</fullName>
    </submittedName>
</protein>
<feature type="region of interest" description="Disordered" evidence="1">
    <location>
        <begin position="437"/>
        <end position="518"/>
    </location>
</feature>
<dbReference type="GO" id="GO:0015833">
    <property type="term" value="P:peptide transport"/>
    <property type="evidence" value="ECO:0007669"/>
    <property type="project" value="TreeGrafter"/>
</dbReference>
<keyword evidence="4" id="KW-1185">Reference proteome</keyword>
<dbReference type="InterPro" id="IPR039424">
    <property type="entry name" value="SBP_5"/>
</dbReference>
<evidence type="ECO:0000259" key="2">
    <source>
        <dbReference type="Pfam" id="PF00496"/>
    </source>
</evidence>
<evidence type="ECO:0000313" key="4">
    <source>
        <dbReference type="Proteomes" id="UP000298159"/>
    </source>
</evidence>